<dbReference type="Proteomes" id="UP000659630">
    <property type="component" value="Unassembled WGS sequence"/>
</dbReference>
<proteinExistence type="predicted"/>
<comment type="caution">
    <text evidence="1">The sequence shown here is derived from an EMBL/GenBank/DDBJ whole genome shotgun (WGS) entry which is preliminary data.</text>
</comment>
<protein>
    <submittedName>
        <fullName evidence="1">Stage III sporulation protein AG</fullName>
    </submittedName>
</protein>
<reference evidence="1" key="1">
    <citation type="submission" date="2020-08" db="EMBL/GenBank/DDBJ databases">
        <title>Genome public.</title>
        <authorList>
            <person name="Liu C."/>
            <person name="Sun Q."/>
        </authorList>
    </citation>
    <scope>NUCLEOTIDE SEQUENCE</scope>
    <source>
        <strain evidence="1">BX8</strain>
    </source>
</reference>
<name>A0A923ID06_9FIRM</name>
<organism evidence="1 2">
    <name type="scientific">Anaerofilum hominis</name>
    <dbReference type="NCBI Taxonomy" id="2763016"/>
    <lineage>
        <taxon>Bacteria</taxon>
        <taxon>Bacillati</taxon>
        <taxon>Bacillota</taxon>
        <taxon>Clostridia</taxon>
        <taxon>Eubacteriales</taxon>
        <taxon>Oscillospiraceae</taxon>
        <taxon>Anaerofilum</taxon>
    </lineage>
</organism>
<accession>A0A923ID06</accession>
<evidence type="ECO:0000313" key="1">
    <source>
        <dbReference type="EMBL" id="MBC5579932.1"/>
    </source>
</evidence>
<dbReference type="AlphaFoldDB" id="A0A923ID06"/>
<dbReference type="RefSeq" id="WP_186886312.1">
    <property type="nucleotide sequence ID" value="NZ_JACONZ010000001.1"/>
</dbReference>
<gene>
    <name evidence="1" type="ORF">H8S23_00250</name>
</gene>
<keyword evidence="2" id="KW-1185">Reference proteome</keyword>
<evidence type="ECO:0000313" key="2">
    <source>
        <dbReference type="Proteomes" id="UP000659630"/>
    </source>
</evidence>
<dbReference type="EMBL" id="JACONZ010000001">
    <property type="protein sequence ID" value="MBC5579932.1"/>
    <property type="molecule type" value="Genomic_DNA"/>
</dbReference>
<sequence>MELKKLWERFKAPEGKKKRTSALFLLGLAGILLIFLSDLAGQKTKAPAEAEGENLELYVQKLEERLLDTVKVVQGVGKVKVMLTLEGGAETVYAFTEKSSKTQTVSDSGANSSQQSSYENEFVLVDAGSGRQALVETAREPEIKGVAIVCEGGDDVAVVKRITDVVSVVLGIPTNRICVTKMT</sequence>